<dbReference type="InParanoid" id="A0A0C3JD35"/>
<dbReference type="HOGENOM" id="CLU_099534_1_0_1"/>
<evidence type="ECO:0000313" key="3">
    <source>
        <dbReference type="Proteomes" id="UP000054217"/>
    </source>
</evidence>
<reference evidence="2 3" key="1">
    <citation type="submission" date="2014-04" db="EMBL/GenBank/DDBJ databases">
        <authorList>
            <consortium name="DOE Joint Genome Institute"/>
            <person name="Kuo A."/>
            <person name="Kohler A."/>
            <person name="Costa M.D."/>
            <person name="Nagy L.G."/>
            <person name="Floudas D."/>
            <person name="Copeland A."/>
            <person name="Barry K.W."/>
            <person name="Cichocki N."/>
            <person name="Veneault-Fourrey C."/>
            <person name="LaButti K."/>
            <person name="Lindquist E.A."/>
            <person name="Lipzen A."/>
            <person name="Lundell T."/>
            <person name="Morin E."/>
            <person name="Murat C."/>
            <person name="Sun H."/>
            <person name="Tunlid A."/>
            <person name="Henrissat B."/>
            <person name="Grigoriev I.V."/>
            <person name="Hibbett D.S."/>
            <person name="Martin F."/>
            <person name="Nordberg H.P."/>
            <person name="Cantor M.N."/>
            <person name="Hua S.X."/>
        </authorList>
    </citation>
    <scope>NUCLEOTIDE SEQUENCE [LARGE SCALE GENOMIC DNA]</scope>
    <source>
        <strain evidence="2 3">Marx 270</strain>
    </source>
</reference>
<organism evidence="2 3">
    <name type="scientific">Pisolithus tinctorius Marx 270</name>
    <dbReference type="NCBI Taxonomy" id="870435"/>
    <lineage>
        <taxon>Eukaryota</taxon>
        <taxon>Fungi</taxon>
        <taxon>Dikarya</taxon>
        <taxon>Basidiomycota</taxon>
        <taxon>Agaricomycotina</taxon>
        <taxon>Agaricomycetes</taxon>
        <taxon>Agaricomycetidae</taxon>
        <taxon>Boletales</taxon>
        <taxon>Sclerodermatineae</taxon>
        <taxon>Pisolithaceae</taxon>
        <taxon>Pisolithus</taxon>
    </lineage>
</organism>
<dbReference type="EMBL" id="KN832064">
    <property type="protein sequence ID" value="KIN95591.1"/>
    <property type="molecule type" value="Genomic_DNA"/>
</dbReference>
<reference evidence="3" key="2">
    <citation type="submission" date="2015-01" db="EMBL/GenBank/DDBJ databases">
        <title>Evolutionary Origins and Diversification of the Mycorrhizal Mutualists.</title>
        <authorList>
            <consortium name="DOE Joint Genome Institute"/>
            <consortium name="Mycorrhizal Genomics Consortium"/>
            <person name="Kohler A."/>
            <person name="Kuo A."/>
            <person name="Nagy L.G."/>
            <person name="Floudas D."/>
            <person name="Copeland A."/>
            <person name="Barry K.W."/>
            <person name="Cichocki N."/>
            <person name="Veneault-Fourrey C."/>
            <person name="LaButti K."/>
            <person name="Lindquist E.A."/>
            <person name="Lipzen A."/>
            <person name="Lundell T."/>
            <person name="Morin E."/>
            <person name="Murat C."/>
            <person name="Riley R."/>
            <person name="Ohm R."/>
            <person name="Sun H."/>
            <person name="Tunlid A."/>
            <person name="Henrissat B."/>
            <person name="Grigoriev I.V."/>
            <person name="Hibbett D.S."/>
            <person name="Martin F."/>
        </authorList>
    </citation>
    <scope>NUCLEOTIDE SEQUENCE [LARGE SCALE GENOMIC DNA]</scope>
    <source>
        <strain evidence="3">Marx 270</strain>
    </source>
</reference>
<gene>
    <name evidence="2" type="ORF">M404DRAFT_312090</name>
</gene>
<sequence length="158" mass="17311">MGCADQLHTVIIKYVRLGVSDACMHSDAPSHMSSATDSETTINVFVNAVRMSFDYVATITAFSACLSTLFVVLPLSTNESRRRLAFRLSVFAIRLALTNPFDPVSTSAFTAAVAFLYFPPSLYDSILLTRLFVLYPPASTLPVSLLRHSHSVSNTLGW</sequence>
<keyword evidence="1" id="KW-1133">Transmembrane helix</keyword>
<dbReference type="Proteomes" id="UP000054217">
    <property type="component" value="Unassembled WGS sequence"/>
</dbReference>
<dbReference type="AlphaFoldDB" id="A0A0C3JD35"/>
<evidence type="ECO:0000256" key="1">
    <source>
        <dbReference type="SAM" id="Phobius"/>
    </source>
</evidence>
<feature type="transmembrane region" description="Helical" evidence="1">
    <location>
        <begin position="55"/>
        <end position="75"/>
    </location>
</feature>
<proteinExistence type="predicted"/>
<keyword evidence="3" id="KW-1185">Reference proteome</keyword>
<keyword evidence="1" id="KW-0472">Membrane</keyword>
<keyword evidence="1" id="KW-0812">Transmembrane</keyword>
<name>A0A0C3JD35_PISTI</name>
<accession>A0A0C3JD35</accession>
<evidence type="ECO:0000313" key="2">
    <source>
        <dbReference type="EMBL" id="KIN95591.1"/>
    </source>
</evidence>
<dbReference type="OrthoDB" id="2548432at2759"/>
<protein>
    <submittedName>
        <fullName evidence="2">Uncharacterized protein</fullName>
    </submittedName>
</protein>